<dbReference type="Pfam" id="PF21010">
    <property type="entry name" value="HA2_C"/>
    <property type="match status" value="1"/>
</dbReference>
<evidence type="ECO:0000259" key="9">
    <source>
        <dbReference type="PROSITE" id="PS51192"/>
    </source>
</evidence>
<evidence type="ECO:0000256" key="2">
    <source>
        <dbReference type="ARBA" id="ARBA00022664"/>
    </source>
</evidence>
<evidence type="ECO:0000256" key="1">
    <source>
        <dbReference type="ARBA" id="ARBA00012552"/>
    </source>
</evidence>
<dbReference type="CDD" id="cd18791">
    <property type="entry name" value="SF2_C_RHA"/>
    <property type="match status" value="1"/>
</dbReference>
<reference evidence="11 12" key="1">
    <citation type="journal article" date="2019" name="Environ. Microbiol.">
        <title>At the nexus of three kingdoms: the genome of the mycorrhizal fungus Gigaspora margarita provides insights into plant, endobacterial and fungal interactions.</title>
        <authorList>
            <person name="Venice F."/>
            <person name="Ghignone S."/>
            <person name="Salvioli di Fossalunga A."/>
            <person name="Amselem J."/>
            <person name="Novero M."/>
            <person name="Xianan X."/>
            <person name="Sedzielewska Toro K."/>
            <person name="Morin E."/>
            <person name="Lipzen A."/>
            <person name="Grigoriev I.V."/>
            <person name="Henrissat B."/>
            <person name="Martin F.M."/>
            <person name="Bonfante P."/>
        </authorList>
    </citation>
    <scope>NUCLEOTIDE SEQUENCE [LARGE SCALE GENOMIC DNA]</scope>
    <source>
        <strain evidence="11 12">BEG34</strain>
    </source>
</reference>
<keyword evidence="2" id="KW-0507">mRNA processing</keyword>
<keyword evidence="3" id="KW-0547">Nucleotide-binding</keyword>
<evidence type="ECO:0000256" key="6">
    <source>
        <dbReference type="ARBA" id="ARBA00022840"/>
    </source>
</evidence>
<evidence type="ECO:0000313" key="11">
    <source>
        <dbReference type="EMBL" id="KAF0483961.1"/>
    </source>
</evidence>
<dbReference type="GO" id="GO:0005524">
    <property type="term" value="F:ATP binding"/>
    <property type="evidence" value="ECO:0007669"/>
    <property type="project" value="UniProtKB-KW"/>
</dbReference>
<dbReference type="Pfam" id="PF00271">
    <property type="entry name" value="Helicase_C"/>
    <property type="match status" value="1"/>
</dbReference>
<keyword evidence="12" id="KW-1185">Reference proteome</keyword>
<dbReference type="EMBL" id="WTPW01000742">
    <property type="protein sequence ID" value="KAF0483961.1"/>
    <property type="molecule type" value="Genomic_DNA"/>
</dbReference>
<evidence type="ECO:0000259" key="10">
    <source>
        <dbReference type="PROSITE" id="PS51194"/>
    </source>
</evidence>
<evidence type="ECO:0000256" key="4">
    <source>
        <dbReference type="ARBA" id="ARBA00022801"/>
    </source>
</evidence>
<dbReference type="InterPro" id="IPR011545">
    <property type="entry name" value="DEAD/DEAH_box_helicase_dom"/>
</dbReference>
<dbReference type="SUPFAM" id="SSF52540">
    <property type="entry name" value="P-loop containing nucleoside triphosphate hydrolases"/>
    <property type="match status" value="1"/>
</dbReference>
<proteinExistence type="predicted"/>
<gene>
    <name evidence="11" type="ORF">F8M41_023166</name>
</gene>
<dbReference type="PROSITE" id="PS51192">
    <property type="entry name" value="HELICASE_ATP_BIND_1"/>
    <property type="match status" value="1"/>
</dbReference>
<dbReference type="FunFam" id="3.40.50.300:FF:000145">
    <property type="entry name" value="probable ATP-dependent RNA helicase DHX40"/>
    <property type="match status" value="1"/>
</dbReference>
<keyword evidence="5" id="KW-0347">Helicase</keyword>
<organism evidence="11 12">
    <name type="scientific">Gigaspora margarita</name>
    <dbReference type="NCBI Taxonomy" id="4874"/>
    <lineage>
        <taxon>Eukaryota</taxon>
        <taxon>Fungi</taxon>
        <taxon>Fungi incertae sedis</taxon>
        <taxon>Mucoromycota</taxon>
        <taxon>Glomeromycotina</taxon>
        <taxon>Glomeromycetes</taxon>
        <taxon>Diversisporales</taxon>
        <taxon>Gigasporaceae</taxon>
        <taxon>Gigaspora</taxon>
    </lineage>
</organism>
<feature type="domain" description="Helicase ATP-binding" evidence="9">
    <location>
        <begin position="23"/>
        <end position="185"/>
    </location>
</feature>
<feature type="region of interest" description="Disordered" evidence="8">
    <location>
        <begin position="699"/>
        <end position="721"/>
    </location>
</feature>
<dbReference type="AlphaFoldDB" id="A0A8H4ADW0"/>
<feature type="domain" description="Helicase C-terminal" evidence="10">
    <location>
        <begin position="212"/>
        <end position="395"/>
    </location>
</feature>
<dbReference type="PROSITE" id="PS51194">
    <property type="entry name" value="HELICASE_CTER"/>
    <property type="match status" value="1"/>
</dbReference>
<dbReference type="Gene3D" id="3.40.50.300">
    <property type="entry name" value="P-loop containing nucleotide triphosphate hydrolases"/>
    <property type="match status" value="2"/>
</dbReference>
<evidence type="ECO:0000256" key="5">
    <source>
        <dbReference type="ARBA" id="ARBA00022806"/>
    </source>
</evidence>
<evidence type="ECO:0000313" key="12">
    <source>
        <dbReference type="Proteomes" id="UP000439903"/>
    </source>
</evidence>
<dbReference type="InterPro" id="IPR048333">
    <property type="entry name" value="HA2_WH"/>
</dbReference>
<protein>
    <recommendedName>
        <fullName evidence="1">RNA helicase</fullName>
        <ecNumber evidence="1">3.6.4.13</ecNumber>
    </recommendedName>
</protein>
<comment type="caution">
    <text evidence="11">The sequence shown here is derived from an EMBL/GenBank/DDBJ whole genome shotgun (WGS) entry which is preliminary data.</text>
</comment>
<dbReference type="Pfam" id="PF00270">
    <property type="entry name" value="DEAD"/>
    <property type="match status" value="1"/>
</dbReference>
<dbReference type="EC" id="3.6.4.13" evidence="1"/>
<keyword evidence="6" id="KW-0067">ATP-binding</keyword>
<dbReference type="InterPro" id="IPR001650">
    <property type="entry name" value="Helicase_C-like"/>
</dbReference>
<dbReference type="GO" id="GO:0000390">
    <property type="term" value="P:spliceosomal complex disassembly"/>
    <property type="evidence" value="ECO:0007669"/>
    <property type="project" value="TreeGrafter"/>
</dbReference>
<dbReference type="SMART" id="SM00487">
    <property type="entry name" value="DEXDc"/>
    <property type="match status" value="1"/>
</dbReference>
<accession>A0A8H4ADW0</accession>
<dbReference type="Proteomes" id="UP000439903">
    <property type="component" value="Unassembled WGS sequence"/>
</dbReference>
<keyword evidence="4 11" id="KW-0378">Hydrolase</keyword>
<evidence type="ECO:0000256" key="7">
    <source>
        <dbReference type="ARBA" id="ARBA00047984"/>
    </source>
</evidence>
<dbReference type="FunFam" id="3.40.50.300:FF:000615">
    <property type="entry name" value="pre-mRNA-splicing factor ATP-dependent RNA helicase DEAH7"/>
    <property type="match status" value="1"/>
</dbReference>
<dbReference type="Gene3D" id="1.20.120.1080">
    <property type="match status" value="1"/>
</dbReference>
<dbReference type="GO" id="GO:0071013">
    <property type="term" value="C:catalytic step 2 spliceosome"/>
    <property type="evidence" value="ECO:0007669"/>
    <property type="project" value="TreeGrafter"/>
</dbReference>
<dbReference type="PANTHER" id="PTHR18934:SF85">
    <property type="entry name" value="ATP-DEPENDENT RNA HELICASE DHX8"/>
    <property type="match status" value="1"/>
</dbReference>
<dbReference type="Pfam" id="PF04408">
    <property type="entry name" value="WHD_HA2"/>
    <property type="match status" value="1"/>
</dbReference>
<name>A0A8H4ADW0_GIGMA</name>
<dbReference type="SMART" id="SM00847">
    <property type="entry name" value="HA2"/>
    <property type="match status" value="1"/>
</dbReference>
<dbReference type="GO" id="GO:0003723">
    <property type="term" value="F:RNA binding"/>
    <property type="evidence" value="ECO:0007669"/>
    <property type="project" value="TreeGrafter"/>
</dbReference>
<dbReference type="PANTHER" id="PTHR18934">
    <property type="entry name" value="ATP-DEPENDENT RNA HELICASE"/>
    <property type="match status" value="1"/>
</dbReference>
<sequence length="763" mass="87165">MVNTKIIRQRESLPVFPYRQEIVDAIKNEPLLVVIGETGSGKTTQIPQYILESFPEYRLIGVTQPRRIAAITVANRVSEEHGSRLGDDIGYCIRFDDCTSSRTRLKYMTDGVLLREATIDPRLGHYDAIIVDEAHERTLETDVLFGLLKETHRLRPELKILVMSATLNVEKFSDFFNSCPIFVIPGRTYDVAINHHRDAKISSLKSTYVQRSVETALYIHTQEPPGDILVFLTGQNEIEKACRDLEDLDRDLNYKTDVKYYEDVKGLVIYPIYATLETMEQKAIFDDPPRYTRKVVFATNVAQTSVTIPGIKYVIDSGFVKQKTYDPTTGMDALLVVPISQAAATQRAGRAGRTASGQAFRLYSRESYEQMEADTVPEIQRSSLLGTVLSLKKMGINDIINFEFIDPPDPAMVKNALKQLFLLEAIDDTGKLTTLGNEMSIFPLSPFLSRVLIASARQYECSREVVIIVAMLSVEEIFITPRNVEKQMDADEKRKEFYHPSGDHMMLLNIFEKFRDSGYGRDWCRDKYFNYRALSMAKSIRDQLRELMEKHDLPLVSCRLKNYQVKDDGRQRKKRRNSYQDVKYNVETMLESFSSSYYINLAKRHPHRPVFYHYASATGPGSESIDSNSSLLALHISPTSALHPDNKVVRVDDLDWVTYHSVLYTNKALMKVVSKVKLEWVQERLGLFKKLAVANLDGSYGKSKSENNMHGNTDEDNDNKVDSVMIDAQEVKNQDDEKKRKRLEVIEAARQRALARKSITNQD</sequence>
<dbReference type="InterPro" id="IPR014001">
    <property type="entry name" value="Helicase_ATP-bd"/>
</dbReference>
<evidence type="ECO:0000256" key="8">
    <source>
        <dbReference type="SAM" id="MobiDB-lite"/>
    </source>
</evidence>
<dbReference type="GO" id="GO:0016787">
    <property type="term" value="F:hydrolase activity"/>
    <property type="evidence" value="ECO:0007669"/>
    <property type="project" value="UniProtKB-KW"/>
</dbReference>
<comment type="catalytic activity">
    <reaction evidence="7">
        <text>ATP + H2O = ADP + phosphate + H(+)</text>
        <dbReference type="Rhea" id="RHEA:13065"/>
        <dbReference type="ChEBI" id="CHEBI:15377"/>
        <dbReference type="ChEBI" id="CHEBI:15378"/>
        <dbReference type="ChEBI" id="CHEBI:30616"/>
        <dbReference type="ChEBI" id="CHEBI:43474"/>
        <dbReference type="ChEBI" id="CHEBI:456216"/>
        <dbReference type="EC" id="3.6.4.13"/>
    </reaction>
</comment>
<dbReference type="GO" id="GO:0003724">
    <property type="term" value="F:RNA helicase activity"/>
    <property type="evidence" value="ECO:0007669"/>
    <property type="project" value="UniProtKB-EC"/>
</dbReference>
<dbReference type="InterPro" id="IPR027417">
    <property type="entry name" value="P-loop_NTPase"/>
</dbReference>
<evidence type="ECO:0000256" key="3">
    <source>
        <dbReference type="ARBA" id="ARBA00022741"/>
    </source>
</evidence>
<dbReference type="OrthoDB" id="10253254at2759"/>
<dbReference type="SMART" id="SM00490">
    <property type="entry name" value="HELICc"/>
    <property type="match status" value="1"/>
</dbReference>
<dbReference type="InterPro" id="IPR007502">
    <property type="entry name" value="Helicase-assoc_dom"/>
</dbReference>